<evidence type="ECO:0000313" key="2">
    <source>
        <dbReference type="Proteomes" id="UP000828390"/>
    </source>
</evidence>
<protein>
    <submittedName>
        <fullName evidence="1">Uncharacterized protein</fullName>
    </submittedName>
</protein>
<dbReference type="Proteomes" id="UP000828390">
    <property type="component" value="Unassembled WGS sequence"/>
</dbReference>
<keyword evidence="2" id="KW-1185">Reference proteome</keyword>
<name>A0A9D4HAC0_DREPO</name>
<gene>
    <name evidence="1" type="ORF">DPMN_130089</name>
</gene>
<dbReference type="EMBL" id="JAIWYP010000005">
    <property type="protein sequence ID" value="KAH3828137.1"/>
    <property type="molecule type" value="Genomic_DNA"/>
</dbReference>
<accession>A0A9D4HAC0</accession>
<comment type="caution">
    <text evidence="1">The sequence shown here is derived from an EMBL/GenBank/DDBJ whole genome shotgun (WGS) entry which is preliminary data.</text>
</comment>
<proteinExistence type="predicted"/>
<reference evidence="1" key="2">
    <citation type="submission" date="2020-11" db="EMBL/GenBank/DDBJ databases">
        <authorList>
            <person name="McCartney M.A."/>
            <person name="Auch B."/>
            <person name="Kono T."/>
            <person name="Mallez S."/>
            <person name="Becker A."/>
            <person name="Gohl D.M."/>
            <person name="Silverstein K.A.T."/>
            <person name="Koren S."/>
            <person name="Bechman K.B."/>
            <person name="Herman A."/>
            <person name="Abrahante J.E."/>
            <person name="Garbe J."/>
        </authorList>
    </citation>
    <scope>NUCLEOTIDE SEQUENCE</scope>
    <source>
        <strain evidence="1">Duluth1</strain>
        <tissue evidence="1">Whole animal</tissue>
    </source>
</reference>
<dbReference type="AlphaFoldDB" id="A0A9D4HAC0"/>
<organism evidence="1 2">
    <name type="scientific">Dreissena polymorpha</name>
    <name type="common">Zebra mussel</name>
    <name type="synonym">Mytilus polymorpha</name>
    <dbReference type="NCBI Taxonomy" id="45954"/>
    <lineage>
        <taxon>Eukaryota</taxon>
        <taxon>Metazoa</taxon>
        <taxon>Spiralia</taxon>
        <taxon>Lophotrochozoa</taxon>
        <taxon>Mollusca</taxon>
        <taxon>Bivalvia</taxon>
        <taxon>Autobranchia</taxon>
        <taxon>Heteroconchia</taxon>
        <taxon>Euheterodonta</taxon>
        <taxon>Imparidentia</taxon>
        <taxon>Neoheterodontei</taxon>
        <taxon>Myida</taxon>
        <taxon>Dreissenoidea</taxon>
        <taxon>Dreissenidae</taxon>
        <taxon>Dreissena</taxon>
    </lineage>
</organism>
<reference evidence="1" key="1">
    <citation type="journal article" date="2019" name="bioRxiv">
        <title>The Genome of the Zebra Mussel, Dreissena polymorpha: A Resource for Invasive Species Research.</title>
        <authorList>
            <person name="McCartney M.A."/>
            <person name="Auch B."/>
            <person name="Kono T."/>
            <person name="Mallez S."/>
            <person name="Zhang Y."/>
            <person name="Obille A."/>
            <person name="Becker A."/>
            <person name="Abrahante J.E."/>
            <person name="Garbe J."/>
            <person name="Badalamenti J.P."/>
            <person name="Herman A."/>
            <person name="Mangelson H."/>
            <person name="Liachko I."/>
            <person name="Sullivan S."/>
            <person name="Sone E.D."/>
            <person name="Koren S."/>
            <person name="Silverstein K.A.T."/>
            <person name="Beckman K.B."/>
            <person name="Gohl D.M."/>
        </authorList>
    </citation>
    <scope>NUCLEOTIDE SEQUENCE</scope>
    <source>
        <strain evidence="1">Duluth1</strain>
        <tissue evidence="1">Whole animal</tissue>
    </source>
</reference>
<evidence type="ECO:0000313" key="1">
    <source>
        <dbReference type="EMBL" id="KAH3828137.1"/>
    </source>
</evidence>
<sequence>MLGDTSDMLGTLRKNKCAKFRDYRSNTLPQATAEPLPLLGMLADDVTMEVYT</sequence>